<reference evidence="1 2" key="1">
    <citation type="submission" date="2016-11" db="EMBL/GenBank/DDBJ databases">
        <title>Study of marine rhodopsin-containing bacteria.</title>
        <authorList>
            <person name="Yoshizawa S."/>
            <person name="Kumagai Y."/>
            <person name="Kogure K."/>
        </authorList>
    </citation>
    <scope>NUCLEOTIDE SEQUENCE [LARGE SCALE GENOMIC DNA]</scope>
    <source>
        <strain evidence="1 2">SG-29</strain>
    </source>
</reference>
<organism evidence="1 2">
    <name type="scientific">Rubricoccus marinus</name>
    <dbReference type="NCBI Taxonomy" id="716817"/>
    <lineage>
        <taxon>Bacteria</taxon>
        <taxon>Pseudomonadati</taxon>
        <taxon>Rhodothermota</taxon>
        <taxon>Rhodothermia</taxon>
        <taxon>Rhodothermales</taxon>
        <taxon>Rubricoccaceae</taxon>
        <taxon>Rubricoccus</taxon>
    </lineage>
</organism>
<protein>
    <submittedName>
        <fullName evidence="1">Uncharacterized protein</fullName>
    </submittedName>
</protein>
<dbReference type="EMBL" id="MQWB01000001">
    <property type="protein sequence ID" value="OZC02120.1"/>
    <property type="molecule type" value="Genomic_DNA"/>
</dbReference>
<accession>A0A259TWP9</accession>
<dbReference type="InParanoid" id="A0A259TWP9"/>
<evidence type="ECO:0000313" key="2">
    <source>
        <dbReference type="Proteomes" id="UP000216446"/>
    </source>
</evidence>
<comment type="caution">
    <text evidence="1">The sequence shown here is derived from an EMBL/GenBank/DDBJ whole genome shotgun (WGS) entry which is preliminary data.</text>
</comment>
<dbReference type="Proteomes" id="UP000216446">
    <property type="component" value="Unassembled WGS sequence"/>
</dbReference>
<keyword evidence="2" id="KW-1185">Reference proteome</keyword>
<evidence type="ECO:0000313" key="1">
    <source>
        <dbReference type="EMBL" id="OZC02120.1"/>
    </source>
</evidence>
<proteinExistence type="predicted"/>
<sequence length="123" mass="13451">MTADDALHDAPFREAAADVVVRRLGHGQYRSARGAAEALRRRAPGYPAGVYDDALARLFALYDDTVRTVRASPLCSLSPSDGDAYAQAWAETADALASQHPDLTGPALPSTFLNWVHYWYCLR</sequence>
<dbReference type="RefSeq" id="WP_094546034.1">
    <property type="nucleotide sequence ID" value="NZ_MQWB01000001.1"/>
</dbReference>
<name>A0A259TWP9_9BACT</name>
<gene>
    <name evidence="1" type="ORF">BSZ36_03445</name>
</gene>
<dbReference type="AlphaFoldDB" id="A0A259TWP9"/>